<accession>A0A7J9DGL9</accession>
<proteinExistence type="predicted"/>
<gene>
    <name evidence="1" type="ORF">Gotri_022612</name>
</gene>
<keyword evidence="2" id="KW-1185">Reference proteome</keyword>
<reference evidence="1 2" key="1">
    <citation type="journal article" date="2019" name="Genome Biol. Evol.">
        <title>Insights into the evolution of the New World diploid cottons (Gossypium, subgenus Houzingenia) based on genome sequencing.</title>
        <authorList>
            <person name="Grover C.E."/>
            <person name="Arick M.A. 2nd"/>
            <person name="Thrash A."/>
            <person name="Conover J.L."/>
            <person name="Sanders W.S."/>
            <person name="Peterson D.G."/>
            <person name="Frelichowski J.E."/>
            <person name="Scheffler J.A."/>
            <person name="Scheffler B.E."/>
            <person name="Wendel J.F."/>
        </authorList>
    </citation>
    <scope>NUCLEOTIDE SEQUENCE [LARGE SCALE GENOMIC DNA]</scope>
    <source>
        <strain evidence="1">8</strain>
        <tissue evidence="1">Leaf</tissue>
    </source>
</reference>
<sequence length="113" mass="13424">MVQNPSNFPNPNVEKYFNEIQGKTFIKERGFSPSMILFKEIWYLYNESRSTEGHIWDIVLVRGKEVRITPQIVCDFYNAPYYENDFIDETDSEYFRGKDMDSIINFLTEGRGE</sequence>
<evidence type="ECO:0000313" key="1">
    <source>
        <dbReference type="EMBL" id="MBA0759778.1"/>
    </source>
</evidence>
<evidence type="ECO:0000313" key="2">
    <source>
        <dbReference type="Proteomes" id="UP000593568"/>
    </source>
</evidence>
<dbReference type="Proteomes" id="UP000593568">
    <property type="component" value="Unassembled WGS sequence"/>
</dbReference>
<dbReference type="AlphaFoldDB" id="A0A7J9DGL9"/>
<name>A0A7J9DGL9_9ROSI</name>
<organism evidence="1 2">
    <name type="scientific">Gossypium trilobum</name>
    <dbReference type="NCBI Taxonomy" id="34281"/>
    <lineage>
        <taxon>Eukaryota</taxon>
        <taxon>Viridiplantae</taxon>
        <taxon>Streptophyta</taxon>
        <taxon>Embryophyta</taxon>
        <taxon>Tracheophyta</taxon>
        <taxon>Spermatophyta</taxon>
        <taxon>Magnoliopsida</taxon>
        <taxon>eudicotyledons</taxon>
        <taxon>Gunneridae</taxon>
        <taxon>Pentapetalae</taxon>
        <taxon>rosids</taxon>
        <taxon>malvids</taxon>
        <taxon>Malvales</taxon>
        <taxon>Malvaceae</taxon>
        <taxon>Malvoideae</taxon>
        <taxon>Gossypium</taxon>
    </lineage>
</organism>
<dbReference type="EMBL" id="JABEZW010000002">
    <property type="protein sequence ID" value="MBA0759778.1"/>
    <property type="molecule type" value="Genomic_DNA"/>
</dbReference>
<protein>
    <submittedName>
        <fullName evidence="1">Uncharacterized protein</fullName>
    </submittedName>
</protein>
<comment type="caution">
    <text evidence="1">The sequence shown here is derived from an EMBL/GenBank/DDBJ whole genome shotgun (WGS) entry which is preliminary data.</text>
</comment>